<name>A0A251RPM2_HELAN</name>
<dbReference type="EMBL" id="CM007906">
    <property type="protein sequence ID" value="OTF86171.1"/>
    <property type="molecule type" value="Genomic_DNA"/>
</dbReference>
<sequence>MFSTPEVVVEDELATAVGVSGDRGFKAVVVVISGQFRLPAARFHHGLVATARTQCSPPTLITSQMANSMMRSYGAFCIGHGFVFSNGYSSFPPWS</sequence>
<organism evidence="1 2">
    <name type="scientific">Helianthus annuus</name>
    <name type="common">Common sunflower</name>
    <dbReference type="NCBI Taxonomy" id="4232"/>
    <lineage>
        <taxon>Eukaryota</taxon>
        <taxon>Viridiplantae</taxon>
        <taxon>Streptophyta</taxon>
        <taxon>Embryophyta</taxon>
        <taxon>Tracheophyta</taxon>
        <taxon>Spermatophyta</taxon>
        <taxon>Magnoliopsida</taxon>
        <taxon>eudicotyledons</taxon>
        <taxon>Gunneridae</taxon>
        <taxon>Pentapetalae</taxon>
        <taxon>asterids</taxon>
        <taxon>campanulids</taxon>
        <taxon>Asterales</taxon>
        <taxon>Asteraceae</taxon>
        <taxon>Asteroideae</taxon>
        <taxon>Heliantheae alliance</taxon>
        <taxon>Heliantheae</taxon>
        <taxon>Helianthus</taxon>
    </lineage>
</organism>
<gene>
    <name evidence="1" type="ORF">HannXRQ_Chr17g0547841</name>
</gene>
<dbReference type="AlphaFoldDB" id="A0A251RPM2"/>
<keyword evidence="2" id="KW-1185">Reference proteome</keyword>
<dbReference type="Proteomes" id="UP000215914">
    <property type="component" value="Chromosome 17"/>
</dbReference>
<protein>
    <submittedName>
        <fullName evidence="1">Uncharacterized protein</fullName>
    </submittedName>
</protein>
<accession>A0A251RPM2</accession>
<proteinExistence type="predicted"/>
<evidence type="ECO:0000313" key="1">
    <source>
        <dbReference type="EMBL" id="OTF86171.1"/>
    </source>
</evidence>
<evidence type="ECO:0000313" key="2">
    <source>
        <dbReference type="Proteomes" id="UP000215914"/>
    </source>
</evidence>
<dbReference type="InParanoid" id="A0A251RPM2"/>
<reference evidence="2" key="1">
    <citation type="journal article" date="2017" name="Nature">
        <title>The sunflower genome provides insights into oil metabolism, flowering and Asterid evolution.</title>
        <authorList>
            <person name="Badouin H."/>
            <person name="Gouzy J."/>
            <person name="Grassa C.J."/>
            <person name="Murat F."/>
            <person name="Staton S.E."/>
            <person name="Cottret L."/>
            <person name="Lelandais-Briere C."/>
            <person name="Owens G.L."/>
            <person name="Carrere S."/>
            <person name="Mayjonade B."/>
            <person name="Legrand L."/>
            <person name="Gill N."/>
            <person name="Kane N.C."/>
            <person name="Bowers J.E."/>
            <person name="Hubner S."/>
            <person name="Bellec A."/>
            <person name="Berard A."/>
            <person name="Berges H."/>
            <person name="Blanchet N."/>
            <person name="Boniface M.C."/>
            <person name="Brunel D."/>
            <person name="Catrice O."/>
            <person name="Chaidir N."/>
            <person name="Claudel C."/>
            <person name="Donnadieu C."/>
            <person name="Faraut T."/>
            <person name="Fievet G."/>
            <person name="Helmstetter N."/>
            <person name="King M."/>
            <person name="Knapp S.J."/>
            <person name="Lai Z."/>
            <person name="Le Paslier M.C."/>
            <person name="Lippi Y."/>
            <person name="Lorenzon L."/>
            <person name="Mandel J.R."/>
            <person name="Marage G."/>
            <person name="Marchand G."/>
            <person name="Marquand E."/>
            <person name="Bret-Mestries E."/>
            <person name="Morien E."/>
            <person name="Nambeesan S."/>
            <person name="Nguyen T."/>
            <person name="Pegot-Espagnet P."/>
            <person name="Pouilly N."/>
            <person name="Raftis F."/>
            <person name="Sallet E."/>
            <person name="Schiex T."/>
            <person name="Thomas J."/>
            <person name="Vandecasteele C."/>
            <person name="Vares D."/>
            <person name="Vear F."/>
            <person name="Vautrin S."/>
            <person name="Crespi M."/>
            <person name="Mangin B."/>
            <person name="Burke J.M."/>
            <person name="Salse J."/>
            <person name="Munos S."/>
            <person name="Vincourt P."/>
            <person name="Rieseberg L.H."/>
            <person name="Langlade N.B."/>
        </authorList>
    </citation>
    <scope>NUCLEOTIDE SEQUENCE [LARGE SCALE GENOMIC DNA]</scope>
    <source>
        <strain evidence="2">cv. SF193</strain>
    </source>
</reference>